<name>X1H6B9_9ZZZZ</name>
<dbReference type="InterPro" id="IPR052159">
    <property type="entry name" value="Competence_DNA_uptake"/>
</dbReference>
<dbReference type="Gene3D" id="3.60.15.10">
    <property type="entry name" value="Ribonuclease Z/Hydroxyacylglutathione hydrolase-like"/>
    <property type="match status" value="1"/>
</dbReference>
<accession>X1H6B9</accession>
<sequence length="97" mass="10770">TSTSPVTWSALGWVNTINSMVLSQKGSFLPSSEFLAVVNPQLAIISVGVDNRHGHPSPTVMERLKTKLGSRNIYRTDEQGTIEFITDGDRLWVKVER</sequence>
<protein>
    <submittedName>
        <fullName evidence="1">Uncharacterized protein</fullName>
    </submittedName>
</protein>
<dbReference type="PANTHER" id="PTHR30619">
    <property type="entry name" value="DNA INTERNALIZATION/COMPETENCE PROTEIN COMEC/REC2"/>
    <property type="match status" value="1"/>
</dbReference>
<dbReference type="SUPFAM" id="SSF56281">
    <property type="entry name" value="Metallo-hydrolase/oxidoreductase"/>
    <property type="match status" value="1"/>
</dbReference>
<dbReference type="PANTHER" id="PTHR30619:SF1">
    <property type="entry name" value="RECOMBINATION PROTEIN 2"/>
    <property type="match status" value="1"/>
</dbReference>
<reference evidence="1" key="1">
    <citation type="journal article" date="2014" name="Front. Microbiol.">
        <title>High frequency of phylogenetically diverse reductive dehalogenase-homologous genes in deep subseafloor sedimentary metagenomes.</title>
        <authorList>
            <person name="Kawai M."/>
            <person name="Futagami T."/>
            <person name="Toyoda A."/>
            <person name="Takaki Y."/>
            <person name="Nishi S."/>
            <person name="Hori S."/>
            <person name="Arai W."/>
            <person name="Tsubouchi T."/>
            <person name="Morono Y."/>
            <person name="Uchiyama I."/>
            <person name="Ito T."/>
            <person name="Fujiyama A."/>
            <person name="Inagaki F."/>
            <person name="Takami H."/>
        </authorList>
    </citation>
    <scope>NUCLEOTIDE SEQUENCE</scope>
    <source>
        <strain evidence="1">Expedition CK06-06</strain>
    </source>
</reference>
<dbReference type="EMBL" id="BARU01018110">
    <property type="protein sequence ID" value="GAH52605.1"/>
    <property type="molecule type" value="Genomic_DNA"/>
</dbReference>
<organism evidence="1">
    <name type="scientific">marine sediment metagenome</name>
    <dbReference type="NCBI Taxonomy" id="412755"/>
    <lineage>
        <taxon>unclassified sequences</taxon>
        <taxon>metagenomes</taxon>
        <taxon>ecological metagenomes</taxon>
    </lineage>
</organism>
<proteinExistence type="predicted"/>
<gene>
    <name evidence="1" type="ORF">S03H2_29965</name>
</gene>
<evidence type="ECO:0000313" key="1">
    <source>
        <dbReference type="EMBL" id="GAH52605.1"/>
    </source>
</evidence>
<comment type="caution">
    <text evidence="1">The sequence shown here is derived from an EMBL/GenBank/DDBJ whole genome shotgun (WGS) entry which is preliminary data.</text>
</comment>
<dbReference type="AlphaFoldDB" id="X1H6B9"/>
<feature type="non-terminal residue" evidence="1">
    <location>
        <position position="1"/>
    </location>
</feature>
<dbReference type="InterPro" id="IPR036866">
    <property type="entry name" value="RibonucZ/Hydroxyglut_hydro"/>
</dbReference>